<gene>
    <name evidence="3" type="ORF">AUP42_07950</name>
</gene>
<protein>
    <submittedName>
        <fullName evidence="3">Uncharacterized protein</fullName>
    </submittedName>
</protein>
<feature type="transmembrane region" description="Helical" evidence="1">
    <location>
        <begin position="36"/>
        <end position="58"/>
    </location>
</feature>
<dbReference type="Proteomes" id="UP000076335">
    <property type="component" value="Unassembled WGS sequence"/>
</dbReference>
<keyword evidence="2" id="KW-0732">Signal</keyword>
<evidence type="ECO:0000313" key="3">
    <source>
        <dbReference type="EMBL" id="KZB60478.1"/>
    </source>
</evidence>
<name>A0A154L040_9PROT</name>
<comment type="caution">
    <text evidence="3">The sequence shown here is derived from an EMBL/GenBank/DDBJ whole genome shotgun (WGS) entry which is preliminary data.</text>
</comment>
<evidence type="ECO:0000256" key="2">
    <source>
        <dbReference type="SAM" id="SignalP"/>
    </source>
</evidence>
<feature type="signal peptide" evidence="2">
    <location>
        <begin position="1"/>
        <end position="26"/>
    </location>
</feature>
<keyword evidence="1" id="KW-0472">Membrane</keyword>
<keyword evidence="1" id="KW-0812">Transmembrane</keyword>
<keyword evidence="1" id="KW-1133">Transmembrane helix</keyword>
<dbReference type="EMBL" id="LPVY01000025">
    <property type="protein sequence ID" value="KZB60478.1"/>
    <property type="molecule type" value="Genomic_DNA"/>
</dbReference>
<feature type="chain" id="PRO_5007596699" evidence="2">
    <location>
        <begin position="27"/>
        <end position="75"/>
    </location>
</feature>
<evidence type="ECO:0000256" key="1">
    <source>
        <dbReference type="SAM" id="Phobius"/>
    </source>
</evidence>
<sequence length="75" mass="8737">MIKSKELLNILLISSFLLIFSHPAHAYIDPNTSSTLLQILTPIIGIVIFTWKFITYYVKKIFLNIKKSNNRKNKQ</sequence>
<organism evidence="3 4">
    <name type="scientific">Thalassospira lucentensis</name>
    <dbReference type="NCBI Taxonomy" id="168935"/>
    <lineage>
        <taxon>Bacteria</taxon>
        <taxon>Pseudomonadati</taxon>
        <taxon>Pseudomonadota</taxon>
        <taxon>Alphaproteobacteria</taxon>
        <taxon>Rhodospirillales</taxon>
        <taxon>Thalassospiraceae</taxon>
        <taxon>Thalassospira</taxon>
    </lineage>
</organism>
<evidence type="ECO:0000313" key="4">
    <source>
        <dbReference type="Proteomes" id="UP000076335"/>
    </source>
</evidence>
<accession>A0A154L040</accession>
<dbReference type="AlphaFoldDB" id="A0A154L040"/>
<proteinExistence type="predicted"/>
<reference evidence="3 4" key="1">
    <citation type="submission" date="2015-12" db="EMBL/GenBank/DDBJ databases">
        <title>Genome sequence of Thalassospira lucentensis MCCC 1A02072.</title>
        <authorList>
            <person name="Lu L."/>
            <person name="Lai Q."/>
            <person name="Shao Z."/>
            <person name="Qian P."/>
        </authorList>
    </citation>
    <scope>NUCLEOTIDE SEQUENCE [LARGE SCALE GENOMIC DNA]</scope>
    <source>
        <strain evidence="3 4">MCCC 1A02072</strain>
    </source>
</reference>